<sequence length="76" mass="8063">MAPCTGIACYLLSNWPIGTIITVTTKSGQIIGPAALSSFYPTLCLVILKEEDVITPESTNIIFIGCEDIESVTLTA</sequence>
<dbReference type="EMBL" id="NFDL01000049">
    <property type="protein sequence ID" value="OTY44378.1"/>
    <property type="molecule type" value="Genomic_DNA"/>
</dbReference>
<dbReference type="Proteomes" id="UP000195089">
    <property type="component" value="Unassembled WGS sequence"/>
</dbReference>
<proteinExistence type="predicted"/>
<reference evidence="1 2" key="1">
    <citation type="submission" date="2016-10" db="EMBL/GenBank/DDBJ databases">
        <title>Comparative genomics of Bacillus thuringiensis reveals a path to pathogens against multiple invertebrate hosts.</title>
        <authorList>
            <person name="Zheng J."/>
            <person name="Gao Q."/>
            <person name="Liu H."/>
            <person name="Peng D."/>
            <person name="Ruan L."/>
            <person name="Sun M."/>
        </authorList>
    </citation>
    <scope>NUCLEOTIDE SEQUENCE [LARGE SCALE GENOMIC DNA]</scope>
    <source>
        <strain evidence="1">BGSC 4BX1</strain>
    </source>
</reference>
<evidence type="ECO:0000313" key="2">
    <source>
        <dbReference type="Proteomes" id="UP000195089"/>
    </source>
</evidence>
<dbReference type="AlphaFoldDB" id="A0A243BEB0"/>
<protein>
    <submittedName>
        <fullName evidence="1">CGEA protein</fullName>
    </submittedName>
</protein>
<evidence type="ECO:0000313" key="1">
    <source>
        <dbReference type="EMBL" id="OTY44378.1"/>
    </source>
</evidence>
<dbReference type="RefSeq" id="WP_088119589.1">
    <property type="nucleotide sequence ID" value="NZ_NFDL01000049.1"/>
</dbReference>
<comment type="caution">
    <text evidence="1">The sequence shown here is derived from an EMBL/GenBank/DDBJ whole genome shotgun (WGS) entry which is preliminary data.</text>
</comment>
<name>A0A243BEB0_BACTU</name>
<organism evidence="1 2">
    <name type="scientific">Bacillus thuringiensis serovar pingluonsis</name>
    <dbReference type="NCBI Taxonomy" id="180881"/>
    <lineage>
        <taxon>Bacteria</taxon>
        <taxon>Bacillati</taxon>
        <taxon>Bacillota</taxon>
        <taxon>Bacilli</taxon>
        <taxon>Bacillales</taxon>
        <taxon>Bacillaceae</taxon>
        <taxon>Bacillus</taxon>
        <taxon>Bacillus cereus group</taxon>
    </lineage>
</organism>
<accession>A0A243BEB0</accession>
<gene>
    <name evidence="1" type="ORF">BK742_13660</name>
</gene>